<dbReference type="Proteomes" id="UP000091956">
    <property type="component" value="Unassembled WGS sequence"/>
</dbReference>
<keyword evidence="2 4" id="KW-0378">Hydrolase</keyword>
<feature type="signal peptide" evidence="5">
    <location>
        <begin position="1"/>
        <end position="18"/>
    </location>
</feature>
<evidence type="ECO:0000256" key="3">
    <source>
        <dbReference type="ARBA" id="ARBA00023295"/>
    </source>
</evidence>
<evidence type="ECO:0000256" key="5">
    <source>
        <dbReference type="SAM" id="SignalP"/>
    </source>
</evidence>
<dbReference type="RefSeq" id="XP_018131591.1">
    <property type="nucleotide sequence ID" value="XM_018273470.1"/>
</dbReference>
<organism evidence="7 8">
    <name type="scientific">Pseudogymnoascus verrucosus</name>
    <dbReference type="NCBI Taxonomy" id="342668"/>
    <lineage>
        <taxon>Eukaryota</taxon>
        <taxon>Fungi</taxon>
        <taxon>Dikarya</taxon>
        <taxon>Ascomycota</taxon>
        <taxon>Pezizomycotina</taxon>
        <taxon>Leotiomycetes</taxon>
        <taxon>Thelebolales</taxon>
        <taxon>Thelebolaceae</taxon>
        <taxon>Pseudogymnoascus</taxon>
    </lineage>
</organism>
<comment type="similarity">
    <text evidence="1 4">Belongs to the glycosyl hydrolase 26 family.</text>
</comment>
<dbReference type="EMBL" id="KV460219">
    <property type="protein sequence ID" value="OBT97858.1"/>
    <property type="molecule type" value="Genomic_DNA"/>
</dbReference>
<keyword evidence="8" id="KW-1185">Reference proteome</keyword>
<dbReference type="PRINTS" id="PR00739">
    <property type="entry name" value="GLHYDRLASE26"/>
</dbReference>
<dbReference type="GeneID" id="28837378"/>
<dbReference type="OrthoDB" id="5286354at2759"/>
<protein>
    <submittedName>
        <fullName evidence="7">Mannan endo-1,4-beta-mannosidase man26A</fullName>
    </submittedName>
</protein>
<evidence type="ECO:0000313" key="7">
    <source>
        <dbReference type="EMBL" id="OBT97858.1"/>
    </source>
</evidence>
<keyword evidence="5" id="KW-0732">Signal</keyword>
<dbReference type="Pfam" id="PF02156">
    <property type="entry name" value="Glyco_hydro_26"/>
    <property type="match status" value="1"/>
</dbReference>
<proteinExistence type="inferred from homology"/>
<dbReference type="PANTHER" id="PTHR40079">
    <property type="entry name" value="MANNAN ENDO-1,4-BETA-MANNOSIDASE E-RELATED"/>
    <property type="match status" value="1"/>
</dbReference>
<dbReference type="InterPro" id="IPR000805">
    <property type="entry name" value="Glyco_hydro_26"/>
</dbReference>
<name>A0A1B8GPW0_9PEZI</name>
<feature type="active site" description="Nucleophile" evidence="4">
    <location>
        <position position="305"/>
    </location>
</feature>
<accession>A0A1B8GPW0</accession>
<dbReference type="SUPFAM" id="SSF51445">
    <property type="entry name" value="(Trans)glycosidases"/>
    <property type="match status" value="1"/>
</dbReference>
<reference evidence="8" key="2">
    <citation type="journal article" date="2018" name="Nat. Commun.">
        <title>Extreme sensitivity to ultraviolet light in the fungal pathogen causing white-nose syndrome of bats.</title>
        <authorList>
            <person name="Palmer J.M."/>
            <person name="Drees K.P."/>
            <person name="Foster J.T."/>
            <person name="Lindner D.L."/>
        </authorList>
    </citation>
    <scope>NUCLEOTIDE SEQUENCE [LARGE SCALE GENOMIC DNA]</scope>
    <source>
        <strain evidence="8">UAMH 10579</strain>
    </source>
</reference>
<keyword evidence="3 4" id="KW-0326">Glycosidase</keyword>
<gene>
    <name evidence="7" type="primary">MAN26A</name>
    <name evidence="7" type="ORF">VE01_03992</name>
</gene>
<evidence type="ECO:0000256" key="1">
    <source>
        <dbReference type="ARBA" id="ARBA00007754"/>
    </source>
</evidence>
<dbReference type="InterPro" id="IPR017853">
    <property type="entry name" value="GH"/>
</dbReference>
<dbReference type="PANTHER" id="PTHR40079:SF4">
    <property type="entry name" value="GH26 DOMAIN-CONTAINING PROTEIN-RELATED"/>
    <property type="match status" value="1"/>
</dbReference>
<reference evidence="7 8" key="1">
    <citation type="submission" date="2016-03" db="EMBL/GenBank/DDBJ databases">
        <title>Comparative genomics of Pseudogymnoascus destructans, the fungus causing white-nose syndrome of bats.</title>
        <authorList>
            <person name="Palmer J.M."/>
            <person name="Drees K.P."/>
            <person name="Foster J.T."/>
            <person name="Lindner D.L."/>
        </authorList>
    </citation>
    <scope>NUCLEOTIDE SEQUENCE [LARGE SCALE GENOMIC DNA]</scope>
    <source>
        <strain evidence="7 8">UAMH 10579</strain>
    </source>
</reference>
<dbReference type="PROSITE" id="PS51764">
    <property type="entry name" value="GH26"/>
    <property type="match status" value="1"/>
</dbReference>
<dbReference type="GO" id="GO:0016985">
    <property type="term" value="F:mannan endo-1,4-beta-mannosidase activity"/>
    <property type="evidence" value="ECO:0007669"/>
    <property type="project" value="InterPro"/>
</dbReference>
<dbReference type="AlphaFoldDB" id="A0A1B8GPW0"/>
<evidence type="ECO:0000259" key="6">
    <source>
        <dbReference type="PROSITE" id="PS51764"/>
    </source>
</evidence>
<feature type="domain" description="GH26" evidence="6">
    <location>
        <begin position="46"/>
        <end position="357"/>
    </location>
</feature>
<evidence type="ECO:0000256" key="4">
    <source>
        <dbReference type="PROSITE-ProRule" id="PRU01100"/>
    </source>
</evidence>
<sequence>MHLLQPIVVCSLLGSVVASPVETIANDFTPAQRRNAALGESTELNKRTWMSYNNIDGSATSGAKVLLKFIQSQFGWHYLSGQQDPTSFAWVQSQIGKTPAILGSDFIDYSPSRVAHGTSSTAVEDAIAFDKKGGINTFVWHWNAPTGLYDTSAEPWYSGFYTAATSFNVQSALNEGSNGANYQLLLRDIDAIAVQIKRLSDANVPILFRPLHEPDGAWFWWGAHGSGPFKQLWNLIYSRLTSYHGLHNMVWVCNTMASDWYPGNDKCDIATTDIYASAGDHNPQASAWQTLYGVTGGSRVLALAEVGVIPDPELQASQDIPWAYWVTWAGDFISGGGYNSKQFLFNVYSDSKVATVDGVTQIGNWKST</sequence>
<evidence type="ECO:0000256" key="2">
    <source>
        <dbReference type="ARBA" id="ARBA00022801"/>
    </source>
</evidence>
<dbReference type="InterPro" id="IPR022790">
    <property type="entry name" value="GH26_dom"/>
</dbReference>
<evidence type="ECO:0000313" key="8">
    <source>
        <dbReference type="Proteomes" id="UP000091956"/>
    </source>
</evidence>
<feature type="chain" id="PRO_5008608830" evidence="5">
    <location>
        <begin position="19"/>
        <end position="368"/>
    </location>
</feature>
<feature type="active site" description="Proton donor" evidence="4">
    <location>
        <position position="213"/>
    </location>
</feature>
<dbReference type="GO" id="GO:0006080">
    <property type="term" value="P:substituted mannan metabolic process"/>
    <property type="evidence" value="ECO:0007669"/>
    <property type="project" value="InterPro"/>
</dbReference>
<dbReference type="Gene3D" id="3.20.20.80">
    <property type="entry name" value="Glycosidases"/>
    <property type="match status" value="1"/>
</dbReference>